<proteinExistence type="predicted"/>
<dbReference type="PANTHER" id="PTHR43581">
    <property type="entry name" value="ATP/GTP PHOSPHATASE"/>
    <property type="match status" value="1"/>
</dbReference>
<evidence type="ECO:0000259" key="1">
    <source>
        <dbReference type="Pfam" id="PF13304"/>
    </source>
</evidence>
<dbReference type="InterPro" id="IPR027417">
    <property type="entry name" value="P-loop_NTPase"/>
</dbReference>
<dbReference type="InterPro" id="IPR051396">
    <property type="entry name" value="Bact_Antivir_Def_Nuclease"/>
</dbReference>
<dbReference type="PANTHER" id="PTHR43581:SF4">
    <property type="entry name" value="ATP_GTP PHOSPHATASE"/>
    <property type="match status" value="1"/>
</dbReference>
<reference evidence="2" key="1">
    <citation type="submission" date="2020-01" db="EMBL/GenBank/DDBJ databases">
        <authorList>
            <person name="Meier V. D."/>
            <person name="Meier V D."/>
        </authorList>
    </citation>
    <scope>NUCLEOTIDE SEQUENCE</scope>
    <source>
        <strain evidence="2">HLG_WM_MAG_09</strain>
    </source>
</reference>
<dbReference type="GO" id="GO:0005524">
    <property type="term" value="F:ATP binding"/>
    <property type="evidence" value="ECO:0007669"/>
    <property type="project" value="InterPro"/>
</dbReference>
<gene>
    <name evidence="2" type="ORF">HELGO_WM29537</name>
</gene>
<evidence type="ECO:0000313" key="2">
    <source>
        <dbReference type="EMBL" id="CAA6803174.1"/>
    </source>
</evidence>
<feature type="domain" description="ATPase AAA-type core" evidence="1">
    <location>
        <begin position="191"/>
        <end position="277"/>
    </location>
</feature>
<dbReference type="Pfam" id="PF13304">
    <property type="entry name" value="AAA_21"/>
    <property type="match status" value="1"/>
</dbReference>
<dbReference type="EMBL" id="CACVAT010000051">
    <property type="protein sequence ID" value="CAA6803174.1"/>
    <property type="molecule type" value="Genomic_DNA"/>
</dbReference>
<dbReference type="GO" id="GO:0016887">
    <property type="term" value="F:ATP hydrolysis activity"/>
    <property type="evidence" value="ECO:0007669"/>
    <property type="project" value="InterPro"/>
</dbReference>
<dbReference type="Gene3D" id="3.40.50.300">
    <property type="entry name" value="P-loop containing nucleotide triphosphate hydrolases"/>
    <property type="match status" value="1"/>
</dbReference>
<name>A0A6S6SDV4_9GAMM</name>
<protein>
    <recommendedName>
        <fullName evidence="1">ATPase AAA-type core domain-containing protein</fullName>
    </recommendedName>
</protein>
<organism evidence="2">
    <name type="scientific">uncultured Thiotrichaceae bacterium</name>
    <dbReference type="NCBI Taxonomy" id="298394"/>
    <lineage>
        <taxon>Bacteria</taxon>
        <taxon>Pseudomonadati</taxon>
        <taxon>Pseudomonadota</taxon>
        <taxon>Gammaproteobacteria</taxon>
        <taxon>Thiotrichales</taxon>
        <taxon>Thiotrichaceae</taxon>
        <taxon>environmental samples</taxon>
    </lineage>
</organism>
<sequence>MSDHFVKYINIDRYKCFHDFSAEGFGRVNLISGRNNVGKTALMEALFVNVDTENSQTLIKSLGVVDFFRNKTDRIYSIVGVPENLKGGDGEVQLISNVNSILYNSDDSDVLMSYEISVNGQVTTISESSIRKVIQEIFNSSFTHSCYISSGRDTQAGIISSFTAIQKKDRELDVYRIIKGFDDSIESVKVIGGDSIECKVINAAGESSYRNIREFGDGLRHYVSIIADLFRSENSYLFIDELDNGIHYSSLDQLWEIILTLSKELNVQVFATTHSIECIESYCRVAEKLKEKDITFTTLVKNKENAVKAIIRDYEVFTDSIHDNREVRGW</sequence>
<dbReference type="SUPFAM" id="SSF52540">
    <property type="entry name" value="P-loop containing nucleoside triphosphate hydrolases"/>
    <property type="match status" value="1"/>
</dbReference>
<accession>A0A6S6SDV4</accession>
<dbReference type="InterPro" id="IPR003959">
    <property type="entry name" value="ATPase_AAA_core"/>
</dbReference>
<dbReference type="AlphaFoldDB" id="A0A6S6SDV4"/>